<dbReference type="STRING" id="1611254.A0A2G5VIV8"/>
<reference evidence="3" key="1">
    <citation type="submission" date="2017-10" db="EMBL/GenBank/DDBJ databases">
        <title>Rapid genome shrinkage in a self-fertile nematode reveals novel sperm competition proteins.</title>
        <authorList>
            <person name="Yin D."/>
            <person name="Schwarz E.M."/>
            <person name="Thomas C.G."/>
            <person name="Felde R.L."/>
            <person name="Korf I.F."/>
            <person name="Cutter A.D."/>
            <person name="Schartner C.M."/>
            <person name="Ralston E.J."/>
            <person name="Meyer B.J."/>
            <person name="Haag E.S."/>
        </authorList>
    </citation>
    <scope>NUCLEOTIDE SEQUENCE [LARGE SCALE GENOMIC DNA]</scope>
    <source>
        <strain evidence="3">JU1422</strain>
    </source>
</reference>
<keyword evidence="3" id="KW-1185">Reference proteome</keyword>
<dbReference type="OrthoDB" id="10260024at2759"/>
<protein>
    <submittedName>
        <fullName evidence="2">Uncharacterized protein</fullName>
    </submittedName>
</protein>
<comment type="caution">
    <text evidence="2">The sequence shown here is derived from an EMBL/GenBank/DDBJ whole genome shotgun (WGS) entry which is preliminary data.</text>
</comment>
<name>A0A2G5VIV8_9PELO</name>
<dbReference type="Proteomes" id="UP000230233">
    <property type="component" value="Chromosome I"/>
</dbReference>
<dbReference type="PANTHER" id="PTHR31449:SF3">
    <property type="entry name" value="UPF0598 PROTEIN C8ORF82"/>
    <property type="match status" value="1"/>
</dbReference>
<sequence length="186" mass="21860">MKNTKCIKLIEGDMAIHQALYKQGQYNGKIREYFYYVSHNGFLFLDDSRMKNFTAAYKDVPFLNFFYSKIKKNTTDRYQDTFPWVSLCGIERNYLRCDDTPLVYTELDPTQTSLRIGQSNLLYPFQPSTLLMESTGRVYHKSTIGGNALMADKLTDKLYHRFHFDDNGNPVGFKWNNKIIRLDNQK</sequence>
<dbReference type="InterPro" id="IPR028108">
    <property type="entry name" value="DUF4505"/>
</dbReference>
<comment type="similarity">
    <text evidence="1">Belongs to the UPF0598 family.</text>
</comment>
<evidence type="ECO:0000313" key="3">
    <source>
        <dbReference type="Proteomes" id="UP000230233"/>
    </source>
</evidence>
<accession>A0A2G5VIV8</accession>
<organism evidence="2 3">
    <name type="scientific">Caenorhabditis nigoni</name>
    <dbReference type="NCBI Taxonomy" id="1611254"/>
    <lineage>
        <taxon>Eukaryota</taxon>
        <taxon>Metazoa</taxon>
        <taxon>Ecdysozoa</taxon>
        <taxon>Nematoda</taxon>
        <taxon>Chromadorea</taxon>
        <taxon>Rhabditida</taxon>
        <taxon>Rhabditina</taxon>
        <taxon>Rhabditomorpha</taxon>
        <taxon>Rhabditoidea</taxon>
        <taxon>Rhabditidae</taxon>
        <taxon>Peloderinae</taxon>
        <taxon>Caenorhabditis</taxon>
    </lineage>
</organism>
<dbReference type="PANTHER" id="PTHR31449">
    <property type="entry name" value="UPF0598 PROTEIN C8ORF82"/>
    <property type="match status" value="1"/>
</dbReference>
<dbReference type="Pfam" id="PF14956">
    <property type="entry name" value="DUF4505"/>
    <property type="match status" value="1"/>
</dbReference>
<evidence type="ECO:0000313" key="2">
    <source>
        <dbReference type="EMBL" id="PIC51611.1"/>
    </source>
</evidence>
<proteinExistence type="inferred from homology"/>
<dbReference type="EMBL" id="PDUG01000001">
    <property type="protein sequence ID" value="PIC51611.1"/>
    <property type="molecule type" value="Genomic_DNA"/>
</dbReference>
<evidence type="ECO:0000256" key="1">
    <source>
        <dbReference type="ARBA" id="ARBA00006322"/>
    </source>
</evidence>
<dbReference type="AlphaFoldDB" id="A0A2G5VIV8"/>
<gene>
    <name evidence="2" type="primary">Cni-F59C6.12</name>
    <name evidence="2" type="synonym">Cnig_chr_I.g2055</name>
    <name evidence="2" type="ORF">B9Z55_002055</name>
</gene>